<evidence type="ECO:0000256" key="1">
    <source>
        <dbReference type="PIRSR" id="PIRSR000390-1"/>
    </source>
</evidence>
<comment type="caution">
    <text evidence="4">The sequence shown here is derived from an EMBL/GenBank/DDBJ whole genome shotgun (WGS) entry which is preliminary data.</text>
</comment>
<dbReference type="PANTHER" id="PTHR30244:SF34">
    <property type="entry name" value="DTDP-4-AMINO-4,6-DIDEOXYGALACTOSE TRANSAMINASE"/>
    <property type="match status" value="1"/>
</dbReference>
<reference evidence="4 5" key="1">
    <citation type="submission" date="2015-11" db="EMBL/GenBank/DDBJ databases">
        <title>Butyribacter intestini gen. nov., sp. nov., a butyric acid-producing bacterium of the family Lachnospiraceae isolated from the human faeces.</title>
        <authorList>
            <person name="Zou Y."/>
            <person name="Xue W."/>
            <person name="Luo G."/>
            <person name="Lv M."/>
        </authorList>
    </citation>
    <scope>NUCLEOTIDE SEQUENCE [LARGE SCALE GENOMIC DNA]</scope>
    <source>
        <strain evidence="4 5">ACET-33324</strain>
    </source>
</reference>
<dbReference type="EMBL" id="LNAM01000153">
    <property type="protein sequence ID" value="KSV59015.1"/>
    <property type="molecule type" value="Genomic_DNA"/>
</dbReference>
<dbReference type="GO" id="GO:0030170">
    <property type="term" value="F:pyridoxal phosphate binding"/>
    <property type="evidence" value="ECO:0007669"/>
    <property type="project" value="TreeGrafter"/>
</dbReference>
<organism evidence="4 5">
    <name type="scientific">Acetivibrio ethanolgignens</name>
    <dbReference type="NCBI Taxonomy" id="290052"/>
    <lineage>
        <taxon>Bacteria</taxon>
        <taxon>Bacillati</taxon>
        <taxon>Bacillota</taxon>
        <taxon>Clostridia</taxon>
        <taxon>Eubacteriales</taxon>
        <taxon>Oscillospiraceae</taxon>
        <taxon>Acetivibrio</taxon>
    </lineage>
</organism>
<dbReference type="InterPro" id="IPR015421">
    <property type="entry name" value="PyrdxlP-dep_Trfase_major"/>
</dbReference>
<comment type="similarity">
    <text evidence="3">Belongs to the DegT/DnrJ/EryC1 family.</text>
</comment>
<keyword evidence="2 3" id="KW-0663">Pyridoxal phosphate</keyword>
<evidence type="ECO:0000256" key="2">
    <source>
        <dbReference type="PIRSR" id="PIRSR000390-2"/>
    </source>
</evidence>
<dbReference type="Gene3D" id="3.40.640.10">
    <property type="entry name" value="Type I PLP-dependent aspartate aminotransferase-like (Major domain)"/>
    <property type="match status" value="1"/>
</dbReference>
<evidence type="ECO:0008006" key="6">
    <source>
        <dbReference type="Google" id="ProtNLM"/>
    </source>
</evidence>
<gene>
    <name evidence="4" type="ORF">ASU35_01455</name>
</gene>
<evidence type="ECO:0000313" key="5">
    <source>
        <dbReference type="Proteomes" id="UP000054874"/>
    </source>
</evidence>
<dbReference type="PIRSF" id="PIRSF000390">
    <property type="entry name" value="PLP_StrS"/>
    <property type="match status" value="1"/>
</dbReference>
<protein>
    <recommendedName>
        <fullName evidence="6">dTDP-4-amino-4,6-dideoxygalactose transaminase</fullName>
    </recommendedName>
</protein>
<dbReference type="Pfam" id="PF01041">
    <property type="entry name" value="DegT_DnrJ_EryC1"/>
    <property type="match status" value="1"/>
</dbReference>
<dbReference type="STRING" id="290052.ASU35_01455"/>
<keyword evidence="5" id="KW-1185">Reference proteome</keyword>
<dbReference type="GO" id="GO:0019180">
    <property type="term" value="F:dTDP-4-amino-4,6-dideoxygalactose transaminase activity"/>
    <property type="evidence" value="ECO:0007669"/>
    <property type="project" value="TreeGrafter"/>
</dbReference>
<feature type="active site" description="Proton acceptor" evidence="1">
    <location>
        <position position="181"/>
    </location>
</feature>
<dbReference type="GO" id="GO:0000271">
    <property type="term" value="P:polysaccharide biosynthetic process"/>
    <property type="evidence" value="ECO:0007669"/>
    <property type="project" value="TreeGrafter"/>
</dbReference>
<dbReference type="PANTHER" id="PTHR30244">
    <property type="entry name" value="TRANSAMINASE"/>
    <property type="match status" value="1"/>
</dbReference>
<name>A0A0V8QEP7_9FIRM</name>
<dbReference type="InterPro" id="IPR015424">
    <property type="entry name" value="PyrdxlP-dep_Trfase"/>
</dbReference>
<evidence type="ECO:0000256" key="3">
    <source>
        <dbReference type="RuleBase" id="RU004508"/>
    </source>
</evidence>
<dbReference type="AlphaFoldDB" id="A0A0V8QEP7"/>
<dbReference type="SUPFAM" id="SSF53383">
    <property type="entry name" value="PLP-dependent transferases"/>
    <property type="match status" value="1"/>
</dbReference>
<dbReference type="RefSeq" id="WP_058352650.1">
    <property type="nucleotide sequence ID" value="NZ_CABMMD010000153.1"/>
</dbReference>
<accession>A0A0V8QEP7</accession>
<sequence>MRIPFYSPFHGKNETAYITACLKSSLATGGNFSRQALGALKQLFCRENLLLVPTCSSALELSIALMPLESGDKVLLPSFNFPSAANAVLQKGLTPVFCDIDPATQNITLNEIKNQMTNRTKAVITVDYAGIACDYDTLYPFTKDNGLFLIEDAAQSLGSFYKNEPLGIQGDLSGISFHSTKNIICGEGGLFFCQDSELFEKACIYQMHGTNRQAFLNGLCDRYTWRQEGTSFPLNELSCALLLSQLEELEAISDYRRERLFSYISLLKPLEEKGLAKQMKIPDYCTPNGHLYYLRFSTPALMEEVRLLLARKGIDARTHYVPLHASPMGQKLGYHPEELPESMRTYETLLRLPLHTALTPMEQEEICDILLNWGKKR</sequence>
<dbReference type="InterPro" id="IPR000653">
    <property type="entry name" value="DegT/StrS_aminotransferase"/>
</dbReference>
<dbReference type="Proteomes" id="UP000054874">
    <property type="component" value="Unassembled WGS sequence"/>
</dbReference>
<evidence type="ECO:0000313" key="4">
    <source>
        <dbReference type="EMBL" id="KSV59015.1"/>
    </source>
</evidence>
<dbReference type="Gene3D" id="3.90.1150.10">
    <property type="entry name" value="Aspartate Aminotransferase, domain 1"/>
    <property type="match status" value="1"/>
</dbReference>
<proteinExistence type="inferred from homology"/>
<dbReference type="InterPro" id="IPR015422">
    <property type="entry name" value="PyrdxlP-dep_Trfase_small"/>
</dbReference>
<dbReference type="OrthoDB" id="9810913at2"/>
<feature type="modified residue" description="N6-(pyridoxal phosphate)lysine" evidence="2">
    <location>
        <position position="181"/>
    </location>
</feature>